<proteinExistence type="predicted"/>
<dbReference type="EMBL" id="SLWS01000001">
    <property type="protein sequence ID" value="TCO65000.1"/>
    <property type="molecule type" value="Genomic_DNA"/>
</dbReference>
<gene>
    <name evidence="1" type="ORF">EV192_101784</name>
</gene>
<name>A0A4V2S8U5_9PSEU</name>
<protein>
    <submittedName>
        <fullName evidence="1">Uncharacterized protein</fullName>
    </submittedName>
</protein>
<evidence type="ECO:0000313" key="1">
    <source>
        <dbReference type="EMBL" id="TCO65000.1"/>
    </source>
</evidence>
<dbReference type="Proteomes" id="UP000295680">
    <property type="component" value="Unassembled WGS sequence"/>
</dbReference>
<accession>A0A4V2S8U5</accession>
<sequence>MLRKVEDFGVVPQRFEVLFWLAIFKLAYLSLCKAQPSPEKFLIERLTVELKMARVIPICLEDLTYMLALKGRPEFVGLKEFIPELSWWGAELVPLLSVTPAAQARRVVGSEHSPTALATATAGHAD</sequence>
<evidence type="ECO:0000313" key="2">
    <source>
        <dbReference type="Proteomes" id="UP000295680"/>
    </source>
</evidence>
<organism evidence="1 2">
    <name type="scientific">Actinocrispum wychmicini</name>
    <dbReference type="NCBI Taxonomy" id="1213861"/>
    <lineage>
        <taxon>Bacteria</taxon>
        <taxon>Bacillati</taxon>
        <taxon>Actinomycetota</taxon>
        <taxon>Actinomycetes</taxon>
        <taxon>Pseudonocardiales</taxon>
        <taxon>Pseudonocardiaceae</taxon>
        <taxon>Actinocrispum</taxon>
    </lineage>
</organism>
<keyword evidence="2" id="KW-1185">Reference proteome</keyword>
<comment type="caution">
    <text evidence="1">The sequence shown here is derived from an EMBL/GenBank/DDBJ whole genome shotgun (WGS) entry which is preliminary data.</text>
</comment>
<dbReference type="AlphaFoldDB" id="A0A4V2S8U5"/>
<reference evidence="1 2" key="1">
    <citation type="submission" date="2019-03" db="EMBL/GenBank/DDBJ databases">
        <title>Genomic Encyclopedia of Type Strains, Phase IV (KMG-IV): sequencing the most valuable type-strain genomes for metagenomic binning, comparative biology and taxonomic classification.</title>
        <authorList>
            <person name="Goeker M."/>
        </authorList>
    </citation>
    <scope>NUCLEOTIDE SEQUENCE [LARGE SCALE GENOMIC DNA]</scope>
    <source>
        <strain evidence="1 2">DSM 45934</strain>
    </source>
</reference>